<feature type="domain" description="MPN" evidence="8">
    <location>
        <begin position="111"/>
        <end position="233"/>
    </location>
</feature>
<organism evidence="9 10">
    <name type="scientific">Defluviitalea raffinosedens</name>
    <dbReference type="NCBI Taxonomy" id="1450156"/>
    <lineage>
        <taxon>Bacteria</taxon>
        <taxon>Bacillati</taxon>
        <taxon>Bacillota</taxon>
        <taxon>Clostridia</taxon>
        <taxon>Lachnospirales</taxon>
        <taxon>Defluviitaleaceae</taxon>
        <taxon>Defluviitalea</taxon>
    </lineage>
</organism>
<dbReference type="InterPro" id="IPR046778">
    <property type="entry name" value="UPF0758_N"/>
</dbReference>
<evidence type="ECO:0000313" key="9">
    <source>
        <dbReference type="EMBL" id="KAE9637308.1"/>
    </source>
</evidence>
<evidence type="ECO:0000256" key="2">
    <source>
        <dbReference type="ARBA" id="ARBA00022670"/>
    </source>
</evidence>
<dbReference type="EMBL" id="WSLF01000001">
    <property type="protein sequence ID" value="KAE9637308.1"/>
    <property type="molecule type" value="Genomic_DNA"/>
</dbReference>
<dbReference type="GO" id="GO:0046872">
    <property type="term" value="F:metal ion binding"/>
    <property type="evidence" value="ECO:0007669"/>
    <property type="project" value="UniProtKB-KW"/>
</dbReference>
<keyword evidence="10" id="KW-1185">Reference proteome</keyword>
<dbReference type="NCBIfam" id="TIGR00608">
    <property type="entry name" value="radc"/>
    <property type="match status" value="1"/>
</dbReference>
<reference evidence="9 10" key="1">
    <citation type="submission" date="2019-12" db="EMBL/GenBank/DDBJ databases">
        <title>Defluviitalea raffinosedens, isolated from a biogas fermenter, genome sequencing and characterization.</title>
        <authorList>
            <person name="Rettenmaier R."/>
            <person name="Schneider M."/>
            <person name="Neuhaus K."/>
            <person name="Liebl W."/>
            <person name="Zverlov V."/>
        </authorList>
    </citation>
    <scope>NUCLEOTIDE SEQUENCE [LARGE SCALE GENOMIC DNA]</scope>
    <source>
        <strain evidence="9 10">249c-K6</strain>
    </source>
</reference>
<dbReference type="PANTHER" id="PTHR30471">
    <property type="entry name" value="DNA REPAIR PROTEIN RADC"/>
    <property type="match status" value="1"/>
</dbReference>
<dbReference type="GO" id="GO:0008237">
    <property type="term" value="F:metallopeptidase activity"/>
    <property type="evidence" value="ECO:0007669"/>
    <property type="project" value="UniProtKB-KW"/>
</dbReference>
<dbReference type="PROSITE" id="PS50249">
    <property type="entry name" value="MPN"/>
    <property type="match status" value="1"/>
</dbReference>
<keyword evidence="5" id="KW-0862">Zinc</keyword>
<dbReference type="InterPro" id="IPR025657">
    <property type="entry name" value="RadC_JAB"/>
</dbReference>
<keyword evidence="2" id="KW-0645">Protease</keyword>
<protein>
    <submittedName>
        <fullName evidence="9">DNA repair protein RadC</fullName>
    </submittedName>
</protein>
<comment type="similarity">
    <text evidence="1 7">Belongs to the UPF0758 family.</text>
</comment>
<sequence>MGSLNHHMSMKDLPEFERPYEKLEYFGAEVLSDAELLAIIFRTGSRNMRAVELAQKLLSFEKEEGLHGLYQYSLEELMNINGIGKVKAIQIKAVLELSKRISRHEGRLKYRINSPGSIAAIYMEEMRYLKQEHFKIVLLDTKNQILCDKDITKGSINSSIVHPREVFNYAIKKSAAGIIMLHNHPSGDPSPSKEDIEVTQRMIQAGDLIGIRILDHLIIGDGQYVSLKEKGVI</sequence>
<dbReference type="InterPro" id="IPR020891">
    <property type="entry name" value="UPF0758_CS"/>
</dbReference>
<evidence type="ECO:0000256" key="4">
    <source>
        <dbReference type="ARBA" id="ARBA00022801"/>
    </source>
</evidence>
<gene>
    <name evidence="9" type="primary">radC</name>
    <name evidence="9" type="ORF">GND95_02435</name>
</gene>
<dbReference type="InterPro" id="IPR001405">
    <property type="entry name" value="UPF0758"/>
</dbReference>
<dbReference type="Gene3D" id="3.40.140.10">
    <property type="entry name" value="Cytidine Deaminase, domain 2"/>
    <property type="match status" value="1"/>
</dbReference>
<keyword evidence="3" id="KW-0479">Metal-binding</keyword>
<evidence type="ECO:0000256" key="5">
    <source>
        <dbReference type="ARBA" id="ARBA00022833"/>
    </source>
</evidence>
<name>A0A7C8HKB1_9FIRM</name>
<dbReference type="OrthoDB" id="9804482at2"/>
<keyword evidence="4" id="KW-0378">Hydrolase</keyword>
<dbReference type="Pfam" id="PF20582">
    <property type="entry name" value="UPF0758_N"/>
    <property type="match status" value="1"/>
</dbReference>
<evidence type="ECO:0000256" key="7">
    <source>
        <dbReference type="RuleBase" id="RU003797"/>
    </source>
</evidence>
<evidence type="ECO:0000259" key="8">
    <source>
        <dbReference type="PROSITE" id="PS50249"/>
    </source>
</evidence>
<evidence type="ECO:0000256" key="3">
    <source>
        <dbReference type="ARBA" id="ARBA00022723"/>
    </source>
</evidence>
<dbReference type="InterPro" id="IPR037518">
    <property type="entry name" value="MPN"/>
</dbReference>
<dbReference type="GO" id="GO:0006508">
    <property type="term" value="P:proteolysis"/>
    <property type="evidence" value="ECO:0007669"/>
    <property type="project" value="UniProtKB-KW"/>
</dbReference>
<evidence type="ECO:0000256" key="1">
    <source>
        <dbReference type="ARBA" id="ARBA00010243"/>
    </source>
</evidence>
<evidence type="ECO:0000256" key="6">
    <source>
        <dbReference type="ARBA" id="ARBA00023049"/>
    </source>
</evidence>
<keyword evidence="6" id="KW-0482">Metalloprotease</keyword>
<dbReference type="AlphaFoldDB" id="A0A7C8HKB1"/>
<dbReference type="PANTHER" id="PTHR30471:SF3">
    <property type="entry name" value="UPF0758 PROTEIN YEES-RELATED"/>
    <property type="match status" value="1"/>
</dbReference>
<dbReference type="Pfam" id="PF04002">
    <property type="entry name" value="RadC"/>
    <property type="match status" value="1"/>
</dbReference>
<dbReference type="CDD" id="cd08071">
    <property type="entry name" value="MPN_DUF2466"/>
    <property type="match status" value="1"/>
</dbReference>
<comment type="caution">
    <text evidence="9">The sequence shown here is derived from an EMBL/GenBank/DDBJ whole genome shotgun (WGS) entry which is preliminary data.</text>
</comment>
<dbReference type="NCBIfam" id="NF000642">
    <property type="entry name" value="PRK00024.1"/>
    <property type="match status" value="1"/>
</dbReference>
<dbReference type="SUPFAM" id="SSF47781">
    <property type="entry name" value="RuvA domain 2-like"/>
    <property type="match status" value="1"/>
</dbReference>
<dbReference type="RefSeq" id="WP_158739218.1">
    <property type="nucleotide sequence ID" value="NZ_JAFBEP010000006.1"/>
</dbReference>
<dbReference type="PROSITE" id="PS01302">
    <property type="entry name" value="UPF0758"/>
    <property type="match status" value="1"/>
</dbReference>
<evidence type="ECO:0000313" key="10">
    <source>
        <dbReference type="Proteomes" id="UP000483018"/>
    </source>
</evidence>
<proteinExistence type="inferred from homology"/>
<dbReference type="InterPro" id="IPR010994">
    <property type="entry name" value="RuvA_2-like"/>
</dbReference>
<dbReference type="Proteomes" id="UP000483018">
    <property type="component" value="Unassembled WGS sequence"/>
</dbReference>
<accession>A0A7C8HKB1</accession>